<dbReference type="Proteomes" id="UP000828941">
    <property type="component" value="Chromosome 7"/>
</dbReference>
<protein>
    <submittedName>
        <fullName evidence="1">Uncharacterized protein</fullName>
    </submittedName>
</protein>
<organism evidence="1 2">
    <name type="scientific">Bauhinia variegata</name>
    <name type="common">Purple orchid tree</name>
    <name type="synonym">Phanera variegata</name>
    <dbReference type="NCBI Taxonomy" id="167791"/>
    <lineage>
        <taxon>Eukaryota</taxon>
        <taxon>Viridiplantae</taxon>
        <taxon>Streptophyta</taxon>
        <taxon>Embryophyta</taxon>
        <taxon>Tracheophyta</taxon>
        <taxon>Spermatophyta</taxon>
        <taxon>Magnoliopsida</taxon>
        <taxon>eudicotyledons</taxon>
        <taxon>Gunneridae</taxon>
        <taxon>Pentapetalae</taxon>
        <taxon>rosids</taxon>
        <taxon>fabids</taxon>
        <taxon>Fabales</taxon>
        <taxon>Fabaceae</taxon>
        <taxon>Cercidoideae</taxon>
        <taxon>Cercideae</taxon>
        <taxon>Bauhiniinae</taxon>
        <taxon>Bauhinia</taxon>
    </lineage>
</organism>
<keyword evidence="2" id="KW-1185">Reference proteome</keyword>
<sequence>MADSTPFPSTDSEPPPHEHHPSLSSTIEHCIGDFNLSQFLQVLLVSFAWAFDAQQTFIGIFTHAEPPWHCTQHDGESCNSATSNMCNLPKSSWAWDRPSHAFIISERTLEC</sequence>
<dbReference type="EMBL" id="CM039432">
    <property type="protein sequence ID" value="KAI4333259.1"/>
    <property type="molecule type" value="Genomic_DNA"/>
</dbReference>
<comment type="caution">
    <text evidence="1">The sequence shown here is derived from an EMBL/GenBank/DDBJ whole genome shotgun (WGS) entry which is preliminary data.</text>
</comment>
<evidence type="ECO:0000313" key="2">
    <source>
        <dbReference type="Proteomes" id="UP000828941"/>
    </source>
</evidence>
<accession>A0ACB9NC27</accession>
<gene>
    <name evidence="1" type="ORF">L6164_018092</name>
</gene>
<reference evidence="1 2" key="1">
    <citation type="journal article" date="2022" name="DNA Res.">
        <title>Chromosomal-level genome assembly of the orchid tree Bauhinia variegata (Leguminosae; Cercidoideae) supports the allotetraploid origin hypothesis of Bauhinia.</title>
        <authorList>
            <person name="Zhong Y."/>
            <person name="Chen Y."/>
            <person name="Zheng D."/>
            <person name="Pang J."/>
            <person name="Liu Y."/>
            <person name="Luo S."/>
            <person name="Meng S."/>
            <person name="Qian L."/>
            <person name="Wei D."/>
            <person name="Dai S."/>
            <person name="Zhou R."/>
        </authorList>
    </citation>
    <scope>NUCLEOTIDE SEQUENCE [LARGE SCALE GENOMIC DNA]</scope>
    <source>
        <strain evidence="1">BV-YZ2020</strain>
    </source>
</reference>
<evidence type="ECO:0000313" key="1">
    <source>
        <dbReference type="EMBL" id="KAI4333259.1"/>
    </source>
</evidence>
<proteinExistence type="predicted"/>
<name>A0ACB9NC27_BAUVA</name>